<accession>A0A521FDY4</accession>
<name>A0A521FDY4_SACCC</name>
<proteinExistence type="predicted"/>
<dbReference type="InterPro" id="IPR005180">
    <property type="entry name" value="DUF302"/>
</dbReference>
<reference evidence="2 3" key="1">
    <citation type="submission" date="2017-05" db="EMBL/GenBank/DDBJ databases">
        <authorList>
            <person name="Varghese N."/>
            <person name="Submissions S."/>
        </authorList>
    </citation>
    <scope>NUCLEOTIDE SEQUENCE [LARGE SCALE GENOMIC DNA]</scope>
    <source>
        <strain evidence="2 3">DSM 27040</strain>
    </source>
</reference>
<dbReference type="Proteomes" id="UP000319040">
    <property type="component" value="Unassembled WGS sequence"/>
</dbReference>
<evidence type="ECO:0000259" key="1">
    <source>
        <dbReference type="Pfam" id="PF03625"/>
    </source>
</evidence>
<dbReference type="CDD" id="cd14797">
    <property type="entry name" value="DUF302"/>
    <property type="match status" value="1"/>
</dbReference>
<organism evidence="2 3">
    <name type="scientific">Saccharicrinis carchari</name>
    <dbReference type="NCBI Taxonomy" id="1168039"/>
    <lineage>
        <taxon>Bacteria</taxon>
        <taxon>Pseudomonadati</taxon>
        <taxon>Bacteroidota</taxon>
        <taxon>Bacteroidia</taxon>
        <taxon>Marinilabiliales</taxon>
        <taxon>Marinilabiliaceae</taxon>
        <taxon>Saccharicrinis</taxon>
    </lineage>
</organism>
<keyword evidence="3" id="KW-1185">Reference proteome</keyword>
<dbReference type="AlphaFoldDB" id="A0A521FDY4"/>
<feature type="domain" description="DUF302" evidence="1">
    <location>
        <begin position="1"/>
        <end position="23"/>
    </location>
</feature>
<dbReference type="EMBL" id="FXTB01000021">
    <property type="protein sequence ID" value="SMO93750.1"/>
    <property type="molecule type" value="Genomic_DNA"/>
</dbReference>
<dbReference type="Gene3D" id="3.30.310.70">
    <property type="entry name" value="TT1751-like domain"/>
    <property type="match status" value="1"/>
</dbReference>
<gene>
    <name evidence="2" type="ORF">SAMN06265379_1214</name>
</gene>
<dbReference type="InterPro" id="IPR035923">
    <property type="entry name" value="TT1751-like_sf"/>
</dbReference>
<dbReference type="Pfam" id="PF03625">
    <property type="entry name" value="DUF302"/>
    <property type="match status" value="1"/>
</dbReference>
<protein>
    <recommendedName>
        <fullName evidence="1">DUF302 domain-containing protein</fullName>
    </recommendedName>
</protein>
<dbReference type="SUPFAM" id="SSF103247">
    <property type="entry name" value="TT1751-like"/>
    <property type="match status" value="1"/>
</dbReference>
<sequence length="53" mass="5740">MLPCNVVVQELENGKTEITTVDPVASMQSVGNEKLASVANEVQQKLKQVIDNV</sequence>
<evidence type="ECO:0000313" key="2">
    <source>
        <dbReference type="EMBL" id="SMO93750.1"/>
    </source>
</evidence>
<evidence type="ECO:0000313" key="3">
    <source>
        <dbReference type="Proteomes" id="UP000319040"/>
    </source>
</evidence>